<evidence type="ECO:0000313" key="2">
    <source>
        <dbReference type="Proteomes" id="UP000006757"/>
    </source>
</evidence>
<sequence length="112" mass="12151">MPHDLHDLSMDLDACEPTELSFSTDDTPLDVPTSIHDLSERYPFDVEGIPLPPSPDLSELSDLSEVSASLDDIDVDIAFEPDETSLNHAFFKALLFLAAGAVSHSMDNSTSC</sequence>
<reference evidence="1 2" key="1">
    <citation type="journal article" date="2012" name="Eukaryot. Cell">
        <title>Genome sequence of the Trichosporon asahii environmental strain CBS 8904.</title>
        <authorList>
            <person name="Yang R.Y."/>
            <person name="Li H.T."/>
            <person name="Zhu H."/>
            <person name="Zhou G.P."/>
            <person name="Wang M."/>
            <person name="Wang L."/>
        </authorList>
    </citation>
    <scope>NUCLEOTIDE SEQUENCE [LARGE SCALE GENOMIC DNA]</scope>
    <source>
        <strain evidence="1 2">CBS 8904</strain>
    </source>
</reference>
<name>K1VV00_TRIAC</name>
<dbReference type="InParanoid" id="K1VV00"/>
<evidence type="ECO:0000313" key="1">
    <source>
        <dbReference type="EMBL" id="EKD03332.1"/>
    </source>
</evidence>
<comment type="caution">
    <text evidence="1">The sequence shown here is derived from an EMBL/GenBank/DDBJ whole genome shotgun (WGS) entry which is preliminary data.</text>
</comment>
<organism evidence="1 2">
    <name type="scientific">Trichosporon asahii var. asahii (strain CBS 8904)</name>
    <name type="common">Yeast</name>
    <dbReference type="NCBI Taxonomy" id="1220162"/>
    <lineage>
        <taxon>Eukaryota</taxon>
        <taxon>Fungi</taxon>
        <taxon>Dikarya</taxon>
        <taxon>Basidiomycota</taxon>
        <taxon>Agaricomycotina</taxon>
        <taxon>Tremellomycetes</taxon>
        <taxon>Trichosporonales</taxon>
        <taxon>Trichosporonaceae</taxon>
        <taxon>Trichosporon</taxon>
    </lineage>
</organism>
<protein>
    <submittedName>
        <fullName evidence="1">Uncharacterized protein</fullName>
    </submittedName>
</protein>
<dbReference type="AlphaFoldDB" id="K1VV00"/>
<accession>K1VV00</accession>
<dbReference type="Proteomes" id="UP000006757">
    <property type="component" value="Unassembled WGS sequence"/>
</dbReference>
<dbReference type="EMBL" id="AMBO01000259">
    <property type="protein sequence ID" value="EKD03332.1"/>
    <property type="molecule type" value="Genomic_DNA"/>
</dbReference>
<dbReference type="HOGENOM" id="CLU_2147628_0_0_1"/>
<keyword evidence="2" id="KW-1185">Reference proteome</keyword>
<proteinExistence type="predicted"/>
<gene>
    <name evidence="1" type="ORF">A1Q2_02361</name>
</gene>